<evidence type="ECO:0000256" key="2">
    <source>
        <dbReference type="ARBA" id="ARBA00022448"/>
    </source>
</evidence>
<evidence type="ECO:0000256" key="1">
    <source>
        <dbReference type="ARBA" id="ARBA00004141"/>
    </source>
</evidence>
<keyword evidence="3" id="KW-0812">Transmembrane</keyword>
<feature type="compositionally biased region" description="Polar residues" evidence="6">
    <location>
        <begin position="303"/>
        <end position="317"/>
    </location>
</feature>
<keyword evidence="4" id="KW-1133">Transmembrane helix</keyword>
<dbReference type="InterPro" id="IPR050352">
    <property type="entry name" value="ABCG_transporters"/>
</dbReference>
<dbReference type="Pfam" id="PF01061">
    <property type="entry name" value="ABC2_membrane"/>
    <property type="match status" value="1"/>
</dbReference>
<feature type="non-terminal residue" evidence="8">
    <location>
        <position position="1"/>
    </location>
</feature>
<evidence type="ECO:0000256" key="6">
    <source>
        <dbReference type="SAM" id="MobiDB-lite"/>
    </source>
</evidence>
<comment type="subcellular location">
    <subcellularLocation>
        <location evidence="1">Membrane</location>
        <topology evidence="1">Multi-pass membrane protein</topology>
    </subcellularLocation>
</comment>
<evidence type="ECO:0000313" key="8">
    <source>
        <dbReference type="EMBL" id="CAD8954119.1"/>
    </source>
</evidence>
<evidence type="ECO:0000259" key="7">
    <source>
        <dbReference type="Pfam" id="PF01061"/>
    </source>
</evidence>
<dbReference type="GO" id="GO:0140359">
    <property type="term" value="F:ABC-type transporter activity"/>
    <property type="evidence" value="ECO:0007669"/>
    <property type="project" value="InterPro"/>
</dbReference>
<evidence type="ECO:0000256" key="5">
    <source>
        <dbReference type="ARBA" id="ARBA00023136"/>
    </source>
</evidence>
<dbReference type="PANTHER" id="PTHR48041:SF41">
    <property type="entry name" value="ABC TRANSPORTER G FAMILY"/>
    <property type="match status" value="1"/>
</dbReference>
<protein>
    <recommendedName>
        <fullName evidence="7">ABC-2 type transporter transmembrane domain-containing protein</fullName>
    </recommendedName>
</protein>
<feature type="domain" description="ABC-2 type transporter transmembrane" evidence="7">
    <location>
        <begin position="14"/>
        <end position="224"/>
    </location>
</feature>
<keyword evidence="2" id="KW-0813">Transport</keyword>
<keyword evidence="5" id="KW-0472">Membrane</keyword>
<evidence type="ECO:0000256" key="3">
    <source>
        <dbReference type="ARBA" id="ARBA00022692"/>
    </source>
</evidence>
<sequence>VVMEQSRPVASVMEQFALLLGRSWRQVSRNRVANGIRLAQQVGVATVYGAIYSFTDSQSSIQDRLGLLQMVAIGSFVQPLAAAIRTFPKEKSIVSSDRSKHLYNVFPYFLSKVATELPVTLALSCVFSGILYPSVRLQPDWTKFKNFLSVSALHSMASQSLGLLMSSVASSSDAAIAMMPPVIVACNLFNGFVVTEESLSFPFNWLPRLSVIRWAWEGLMVNEFQGLKFVTDDTKRICVATGQEALARISSIFEKSTIKGVLLAQGGILAACYWHTYFALCRTNLRFATMDAPSFIEDEGTPRGNNSPVPGQATVTK</sequence>
<reference evidence="8" key="1">
    <citation type="submission" date="2021-01" db="EMBL/GenBank/DDBJ databases">
        <authorList>
            <person name="Corre E."/>
            <person name="Pelletier E."/>
            <person name="Niang G."/>
            <person name="Scheremetjew M."/>
            <person name="Finn R."/>
            <person name="Kale V."/>
            <person name="Holt S."/>
            <person name="Cochrane G."/>
            <person name="Meng A."/>
            <person name="Brown T."/>
            <person name="Cohen L."/>
        </authorList>
    </citation>
    <scope>NUCLEOTIDE SEQUENCE</scope>
    <source>
        <strain evidence="8">CCMP644</strain>
    </source>
</reference>
<evidence type="ECO:0000256" key="4">
    <source>
        <dbReference type="ARBA" id="ARBA00022989"/>
    </source>
</evidence>
<dbReference type="InterPro" id="IPR013525">
    <property type="entry name" value="ABC2_TM"/>
</dbReference>
<dbReference type="AlphaFoldDB" id="A0A7S1DRF8"/>
<dbReference type="PANTHER" id="PTHR48041">
    <property type="entry name" value="ABC TRANSPORTER G FAMILY MEMBER 28"/>
    <property type="match status" value="1"/>
</dbReference>
<organism evidence="8">
    <name type="scientific">Hemiselmis andersenii</name>
    <name type="common">Cryptophyte alga</name>
    <dbReference type="NCBI Taxonomy" id="464988"/>
    <lineage>
        <taxon>Eukaryota</taxon>
        <taxon>Cryptophyceae</taxon>
        <taxon>Cryptomonadales</taxon>
        <taxon>Hemiselmidaceae</taxon>
        <taxon>Hemiselmis</taxon>
    </lineage>
</organism>
<accession>A0A7S1DRF8</accession>
<proteinExistence type="predicted"/>
<gene>
    <name evidence="8" type="ORF">HAND00432_LOCUS8656</name>
</gene>
<dbReference type="GO" id="GO:0016020">
    <property type="term" value="C:membrane"/>
    <property type="evidence" value="ECO:0007669"/>
    <property type="project" value="UniProtKB-SubCell"/>
</dbReference>
<feature type="region of interest" description="Disordered" evidence="6">
    <location>
        <begin position="298"/>
        <end position="317"/>
    </location>
</feature>
<name>A0A7S1DRF8_HEMAN</name>
<dbReference type="EMBL" id="HBFX01014393">
    <property type="protein sequence ID" value="CAD8954119.1"/>
    <property type="molecule type" value="Transcribed_RNA"/>
</dbReference>